<gene>
    <name evidence="10" type="ORF">CYR75_05130</name>
</gene>
<evidence type="ECO:0000256" key="6">
    <source>
        <dbReference type="ARBA" id="ARBA00023136"/>
    </source>
</evidence>
<comment type="similarity">
    <text evidence="2">Belongs to the UPF0702 family.</text>
</comment>
<feature type="domain" description="YetF-like N-terminal transmembrane" evidence="9">
    <location>
        <begin position="19"/>
        <end position="83"/>
    </location>
</feature>
<evidence type="ECO:0000259" key="9">
    <source>
        <dbReference type="Pfam" id="PF20730"/>
    </source>
</evidence>
<keyword evidence="4 7" id="KW-0812">Transmembrane</keyword>
<evidence type="ECO:0000256" key="1">
    <source>
        <dbReference type="ARBA" id="ARBA00004651"/>
    </source>
</evidence>
<accession>A0A2K9MDM2</accession>
<feature type="transmembrane region" description="Helical" evidence="7">
    <location>
        <begin position="39"/>
        <end position="58"/>
    </location>
</feature>
<dbReference type="KEGG" id="paru:CYR75_05130"/>
<evidence type="ECO:0000256" key="5">
    <source>
        <dbReference type="ARBA" id="ARBA00022989"/>
    </source>
</evidence>
<keyword evidence="6 7" id="KW-0472">Membrane</keyword>
<dbReference type="AlphaFoldDB" id="A0A2K9MDM2"/>
<evidence type="ECO:0000256" key="4">
    <source>
        <dbReference type="ARBA" id="ARBA00022692"/>
    </source>
</evidence>
<dbReference type="GO" id="GO:0005886">
    <property type="term" value="C:plasma membrane"/>
    <property type="evidence" value="ECO:0007669"/>
    <property type="project" value="UniProtKB-SubCell"/>
</dbReference>
<evidence type="ECO:0000313" key="11">
    <source>
        <dbReference type="Proteomes" id="UP000234882"/>
    </source>
</evidence>
<reference evidence="11" key="1">
    <citation type="submission" date="2017-12" db="EMBL/GenBank/DDBJ databases">
        <title>Genomic analysis of Paracoccus sp. CBA4604.</title>
        <authorList>
            <person name="Roh S.W."/>
            <person name="Kim J.Y."/>
            <person name="Kim J.S."/>
        </authorList>
    </citation>
    <scope>NUCLEOTIDE SEQUENCE [LARGE SCALE GENOMIC DNA]</scope>
    <source>
        <strain evidence="11">CBA4604</strain>
    </source>
</reference>
<dbReference type="Pfam" id="PF20730">
    <property type="entry name" value="YetF_N"/>
    <property type="match status" value="1"/>
</dbReference>
<dbReference type="InterPro" id="IPR048454">
    <property type="entry name" value="YetF_N"/>
</dbReference>
<feature type="domain" description="YetF C-terminal" evidence="8">
    <location>
        <begin position="87"/>
        <end position="156"/>
    </location>
</feature>
<dbReference type="Pfam" id="PF04239">
    <property type="entry name" value="DUF421"/>
    <property type="match status" value="1"/>
</dbReference>
<dbReference type="InterPro" id="IPR023090">
    <property type="entry name" value="UPF0702_alpha/beta_dom_sf"/>
</dbReference>
<evidence type="ECO:0000256" key="7">
    <source>
        <dbReference type="SAM" id="Phobius"/>
    </source>
</evidence>
<sequence>MFFNSWYDLLRLVIVGSFAYAGLIMILQTTGKRTLAKMNAFDLVVTVAFGSTFASAILNKDVSLSEALAAFALLCGLQYCVTFLSVRSERFQDLIKAEPRLLFHRGRFLEAAMRDERVTKEEILATMRSAGVADLSGVDAVVLETDGSFSVVRGGTPGPMGTMANVNGADDAGDA</sequence>
<dbReference type="EMBL" id="CP025583">
    <property type="protein sequence ID" value="AUM73747.1"/>
    <property type="molecule type" value="Genomic_DNA"/>
</dbReference>
<proteinExistence type="inferred from homology"/>
<name>A0A2K9MDM2_9RHOB</name>
<dbReference type="PANTHER" id="PTHR34582:SF6">
    <property type="entry name" value="UPF0702 TRANSMEMBRANE PROTEIN YCAP"/>
    <property type="match status" value="1"/>
</dbReference>
<evidence type="ECO:0000256" key="2">
    <source>
        <dbReference type="ARBA" id="ARBA00006448"/>
    </source>
</evidence>
<evidence type="ECO:0000259" key="8">
    <source>
        <dbReference type="Pfam" id="PF04239"/>
    </source>
</evidence>
<dbReference type="Gene3D" id="3.30.240.20">
    <property type="entry name" value="bsu07140 like domains"/>
    <property type="match status" value="1"/>
</dbReference>
<dbReference type="Proteomes" id="UP000234882">
    <property type="component" value="Chromosome"/>
</dbReference>
<keyword evidence="11" id="KW-1185">Reference proteome</keyword>
<organism evidence="10 11">
    <name type="scientific">Paracoccus jeotgali</name>
    <dbReference type="NCBI Taxonomy" id="2065379"/>
    <lineage>
        <taxon>Bacteria</taxon>
        <taxon>Pseudomonadati</taxon>
        <taxon>Pseudomonadota</taxon>
        <taxon>Alphaproteobacteria</taxon>
        <taxon>Rhodobacterales</taxon>
        <taxon>Paracoccaceae</taxon>
        <taxon>Paracoccus</taxon>
    </lineage>
</organism>
<protein>
    <submittedName>
        <fullName evidence="10">DUF421 domain-containing protein</fullName>
    </submittedName>
</protein>
<dbReference type="InterPro" id="IPR007353">
    <property type="entry name" value="DUF421"/>
</dbReference>
<feature type="transmembrane region" description="Helical" evidence="7">
    <location>
        <begin position="6"/>
        <end position="27"/>
    </location>
</feature>
<comment type="subcellular location">
    <subcellularLocation>
        <location evidence="1">Cell membrane</location>
        <topology evidence="1">Multi-pass membrane protein</topology>
    </subcellularLocation>
</comment>
<dbReference type="RefSeq" id="WP_101499101.1">
    <property type="nucleotide sequence ID" value="NZ_CP025583.1"/>
</dbReference>
<dbReference type="OrthoDB" id="9793799at2"/>
<dbReference type="PANTHER" id="PTHR34582">
    <property type="entry name" value="UPF0702 TRANSMEMBRANE PROTEIN YCAP"/>
    <property type="match status" value="1"/>
</dbReference>
<feature type="transmembrane region" description="Helical" evidence="7">
    <location>
        <begin position="64"/>
        <end position="86"/>
    </location>
</feature>
<keyword evidence="3" id="KW-1003">Cell membrane</keyword>
<evidence type="ECO:0000256" key="3">
    <source>
        <dbReference type="ARBA" id="ARBA00022475"/>
    </source>
</evidence>
<keyword evidence="5 7" id="KW-1133">Transmembrane helix</keyword>
<evidence type="ECO:0000313" key="10">
    <source>
        <dbReference type="EMBL" id="AUM73747.1"/>
    </source>
</evidence>